<feature type="DNA-binding region" description="H-T-H motif" evidence="2">
    <location>
        <begin position="29"/>
        <end position="48"/>
    </location>
</feature>
<dbReference type="RefSeq" id="WP_093936316.1">
    <property type="nucleotide sequence ID" value="NZ_NMQT01000091.1"/>
</dbReference>
<dbReference type="Proteomes" id="UP000215223">
    <property type="component" value="Unassembled WGS sequence"/>
</dbReference>
<keyword evidence="5" id="KW-1185">Reference proteome</keyword>
<dbReference type="SUPFAM" id="SSF46689">
    <property type="entry name" value="Homeodomain-like"/>
    <property type="match status" value="1"/>
</dbReference>
<dbReference type="Pfam" id="PF00440">
    <property type="entry name" value="TetR_N"/>
    <property type="match status" value="1"/>
</dbReference>
<accession>A0A229RYR0</accession>
<reference evidence="4 5" key="1">
    <citation type="submission" date="2017-07" db="EMBL/GenBank/DDBJ databases">
        <title>Amycolatopsis thailandensis Genome sequencing and assembly.</title>
        <authorList>
            <person name="Kaur N."/>
            <person name="Mayilraj S."/>
        </authorList>
    </citation>
    <scope>NUCLEOTIDE SEQUENCE [LARGE SCALE GENOMIC DNA]</scope>
    <source>
        <strain evidence="4 5">JCM 16380</strain>
    </source>
</reference>
<dbReference type="AlphaFoldDB" id="A0A229RYR0"/>
<dbReference type="PANTHER" id="PTHR30055:SF226">
    <property type="entry name" value="HTH-TYPE TRANSCRIPTIONAL REGULATOR PKSA"/>
    <property type="match status" value="1"/>
</dbReference>
<sequence length="224" mass="24926">MTEDRRERAERILDAAADLLLRHGYRRVTVEDVAEHAGVGKGTLYLHWKTREQLFLAVMLREAARSIEDLTQAFEDDPELTLLHRMTRTQFLNVVRRPLLHAPYLADSGVLGKLAAKLHDNQDPRHHEAFLDYLRSQAEHGLIRTDLKVEDLATAYQAVLHGFLLAPAAADPEAAAGLLADTVARAFQPTASPPASKVRAAAPDAIALFRATAEIDRANLRRAY</sequence>
<evidence type="ECO:0000259" key="3">
    <source>
        <dbReference type="PROSITE" id="PS50977"/>
    </source>
</evidence>
<organism evidence="4 5">
    <name type="scientific">Amycolatopsis thailandensis</name>
    <dbReference type="NCBI Taxonomy" id="589330"/>
    <lineage>
        <taxon>Bacteria</taxon>
        <taxon>Bacillati</taxon>
        <taxon>Actinomycetota</taxon>
        <taxon>Actinomycetes</taxon>
        <taxon>Pseudonocardiales</taxon>
        <taxon>Pseudonocardiaceae</taxon>
        <taxon>Amycolatopsis</taxon>
    </lineage>
</organism>
<evidence type="ECO:0000256" key="2">
    <source>
        <dbReference type="PROSITE-ProRule" id="PRU00335"/>
    </source>
</evidence>
<evidence type="ECO:0000313" key="4">
    <source>
        <dbReference type="EMBL" id="OXM51786.1"/>
    </source>
</evidence>
<evidence type="ECO:0000313" key="5">
    <source>
        <dbReference type="Proteomes" id="UP000215223"/>
    </source>
</evidence>
<dbReference type="GO" id="GO:0000976">
    <property type="term" value="F:transcription cis-regulatory region binding"/>
    <property type="evidence" value="ECO:0007669"/>
    <property type="project" value="TreeGrafter"/>
</dbReference>
<dbReference type="PRINTS" id="PR00455">
    <property type="entry name" value="HTHTETR"/>
</dbReference>
<dbReference type="OrthoDB" id="3682047at2"/>
<evidence type="ECO:0000256" key="1">
    <source>
        <dbReference type="ARBA" id="ARBA00023125"/>
    </source>
</evidence>
<gene>
    <name evidence="4" type="ORF">CFP71_24680</name>
</gene>
<dbReference type="InterPro" id="IPR001647">
    <property type="entry name" value="HTH_TetR"/>
</dbReference>
<comment type="caution">
    <text evidence="4">The sequence shown here is derived from an EMBL/GenBank/DDBJ whole genome shotgun (WGS) entry which is preliminary data.</text>
</comment>
<keyword evidence="1 2" id="KW-0238">DNA-binding</keyword>
<dbReference type="PROSITE" id="PS50977">
    <property type="entry name" value="HTH_TETR_2"/>
    <property type="match status" value="1"/>
</dbReference>
<proteinExistence type="predicted"/>
<name>A0A229RYR0_9PSEU</name>
<dbReference type="GO" id="GO:0003700">
    <property type="term" value="F:DNA-binding transcription factor activity"/>
    <property type="evidence" value="ECO:0007669"/>
    <property type="project" value="TreeGrafter"/>
</dbReference>
<dbReference type="SUPFAM" id="SSF48498">
    <property type="entry name" value="Tetracyclin repressor-like, C-terminal domain"/>
    <property type="match status" value="1"/>
</dbReference>
<dbReference type="EMBL" id="NMQT01000091">
    <property type="protein sequence ID" value="OXM51786.1"/>
    <property type="molecule type" value="Genomic_DNA"/>
</dbReference>
<dbReference type="InterPro" id="IPR050109">
    <property type="entry name" value="HTH-type_TetR-like_transc_reg"/>
</dbReference>
<dbReference type="InterPro" id="IPR036271">
    <property type="entry name" value="Tet_transcr_reg_TetR-rel_C_sf"/>
</dbReference>
<feature type="domain" description="HTH tetR-type" evidence="3">
    <location>
        <begin position="6"/>
        <end position="66"/>
    </location>
</feature>
<dbReference type="InterPro" id="IPR009057">
    <property type="entry name" value="Homeodomain-like_sf"/>
</dbReference>
<dbReference type="PANTHER" id="PTHR30055">
    <property type="entry name" value="HTH-TYPE TRANSCRIPTIONAL REGULATOR RUTR"/>
    <property type="match status" value="1"/>
</dbReference>
<protein>
    <submittedName>
        <fullName evidence="4">TetR family transcriptional regulator</fullName>
    </submittedName>
</protein>
<dbReference type="Gene3D" id="1.10.357.10">
    <property type="entry name" value="Tetracycline Repressor, domain 2"/>
    <property type="match status" value="1"/>
</dbReference>